<sequence length="38" mass="4334">MAVGQRFRKGARLFAVKPVRDPDETGRYLVCHCEEAAR</sequence>
<accession>A0ABV2H097</accession>
<protein>
    <submittedName>
        <fullName evidence="1">Head-tail adaptor</fullName>
    </submittedName>
</protein>
<proteinExistence type="predicted"/>
<evidence type="ECO:0000313" key="2">
    <source>
        <dbReference type="Proteomes" id="UP001549031"/>
    </source>
</evidence>
<organism evidence="1 2">
    <name type="scientific">Pseudorhizobium tarimense</name>
    <dbReference type="NCBI Taxonomy" id="1079109"/>
    <lineage>
        <taxon>Bacteria</taxon>
        <taxon>Pseudomonadati</taxon>
        <taxon>Pseudomonadota</taxon>
        <taxon>Alphaproteobacteria</taxon>
        <taxon>Hyphomicrobiales</taxon>
        <taxon>Rhizobiaceae</taxon>
        <taxon>Rhizobium/Agrobacterium group</taxon>
        <taxon>Pseudorhizobium</taxon>
    </lineage>
</organism>
<dbReference type="EMBL" id="JBEPLJ010000001">
    <property type="protein sequence ID" value="MET3583953.1"/>
    <property type="molecule type" value="Genomic_DNA"/>
</dbReference>
<gene>
    <name evidence="1" type="ORF">ABID21_000045</name>
</gene>
<name>A0ABV2H097_9HYPH</name>
<evidence type="ECO:0000313" key="1">
    <source>
        <dbReference type="EMBL" id="MET3583953.1"/>
    </source>
</evidence>
<reference evidence="1 2" key="1">
    <citation type="submission" date="2024-06" db="EMBL/GenBank/DDBJ databases">
        <title>Genomic Encyclopedia of Type Strains, Phase IV (KMG-IV): sequencing the most valuable type-strain genomes for metagenomic binning, comparative biology and taxonomic classification.</title>
        <authorList>
            <person name="Goeker M."/>
        </authorList>
    </citation>
    <scope>NUCLEOTIDE SEQUENCE [LARGE SCALE GENOMIC DNA]</scope>
    <source>
        <strain evidence="1 2">DSM 105042</strain>
    </source>
</reference>
<dbReference type="InterPro" id="IPR008767">
    <property type="entry name" value="Phage_SPP1_head-tail_adaptor"/>
</dbReference>
<keyword evidence="2" id="KW-1185">Reference proteome</keyword>
<comment type="caution">
    <text evidence="1">The sequence shown here is derived from an EMBL/GenBank/DDBJ whole genome shotgun (WGS) entry which is preliminary data.</text>
</comment>
<dbReference type="Pfam" id="PF05521">
    <property type="entry name" value="Phage_HCP"/>
    <property type="match status" value="1"/>
</dbReference>
<dbReference type="Proteomes" id="UP001549031">
    <property type="component" value="Unassembled WGS sequence"/>
</dbReference>